<dbReference type="RefSeq" id="WP_065894491.1">
    <property type="nucleotide sequence ID" value="NZ_CP035232.1"/>
</dbReference>
<evidence type="ECO:0000256" key="1">
    <source>
        <dbReference type="SAM" id="Phobius"/>
    </source>
</evidence>
<accession>A0AAJ4D2C2</accession>
<keyword evidence="1" id="KW-0472">Membrane</keyword>
<dbReference type="Proteomes" id="UP000288675">
    <property type="component" value="Chromosome"/>
</dbReference>
<evidence type="ECO:0000313" key="3">
    <source>
        <dbReference type="Proteomes" id="UP000288675"/>
    </source>
</evidence>
<dbReference type="EMBL" id="CP035232">
    <property type="protein sequence ID" value="QAT65309.1"/>
    <property type="molecule type" value="Genomic_DNA"/>
</dbReference>
<name>A0AAJ4D2C2_9BACI</name>
<organism evidence="2 3">
    <name type="scientific">Bacillus glycinifermentans</name>
    <dbReference type="NCBI Taxonomy" id="1664069"/>
    <lineage>
        <taxon>Bacteria</taxon>
        <taxon>Bacillati</taxon>
        <taxon>Bacillota</taxon>
        <taxon>Bacilli</taxon>
        <taxon>Bacillales</taxon>
        <taxon>Bacillaceae</taxon>
        <taxon>Bacillus</taxon>
    </lineage>
</organism>
<reference evidence="2 3" key="1">
    <citation type="submission" date="2019-01" db="EMBL/GenBank/DDBJ databases">
        <title>Genome sequence of Bacillus glycinifermentans SRCM103574.</title>
        <authorList>
            <person name="Kong H.-J."/>
            <person name="Jeong S.-Y."/>
            <person name="Jeong D.-Y."/>
        </authorList>
    </citation>
    <scope>NUCLEOTIDE SEQUENCE [LARGE SCALE GENOMIC DNA]</scope>
    <source>
        <strain evidence="2 3">SRCM103574</strain>
    </source>
</reference>
<evidence type="ECO:0000313" key="2">
    <source>
        <dbReference type="EMBL" id="QAT65309.1"/>
    </source>
</evidence>
<feature type="transmembrane region" description="Helical" evidence="1">
    <location>
        <begin position="20"/>
        <end position="44"/>
    </location>
</feature>
<dbReference type="GeneID" id="82853107"/>
<protein>
    <submittedName>
        <fullName evidence="2">Uncharacterized protein</fullName>
    </submittedName>
</protein>
<keyword evidence="1" id="KW-1133">Transmembrane helix</keyword>
<dbReference type="AlphaFoldDB" id="A0AAJ4D2C2"/>
<keyword evidence="1" id="KW-0812">Transmembrane</keyword>
<proteinExistence type="predicted"/>
<sequence>MSDKIKENIVFGGMFVNFDWLIETLRLTAVGTIVGGISGAVITARSNKKLQKLKSEIDTKLEKLKIYENQSAFKKSEQIEKIWNQFINITDLDNLRGKQREAKFKEMKKEMNKLFIQIFMYASDNTVKRFMEWKNFSIENEDDDEGKYIALVLFAKFVIEYRKDLGYADTNINHVDLLSSHITDFERIKEKLEKYL</sequence>
<gene>
    <name evidence="2" type="ORF">EQZ20_10485</name>
</gene>